<dbReference type="GO" id="GO:0006897">
    <property type="term" value="P:endocytosis"/>
    <property type="evidence" value="ECO:0007669"/>
    <property type="project" value="TreeGrafter"/>
</dbReference>
<accession>A0A4U0V4I7</accession>
<dbReference type="EMBL" id="NAJN01003145">
    <property type="protein sequence ID" value="TKA43222.1"/>
    <property type="molecule type" value="Genomic_DNA"/>
</dbReference>
<evidence type="ECO:0000313" key="3">
    <source>
        <dbReference type="EMBL" id="TKA43222.1"/>
    </source>
</evidence>
<dbReference type="GO" id="GO:0005886">
    <property type="term" value="C:plasma membrane"/>
    <property type="evidence" value="ECO:0007669"/>
    <property type="project" value="TreeGrafter"/>
</dbReference>
<dbReference type="Pfam" id="PF12763">
    <property type="entry name" value="EH"/>
    <property type="match status" value="1"/>
</dbReference>
<evidence type="ECO:0000313" key="5">
    <source>
        <dbReference type="Proteomes" id="UP000308768"/>
    </source>
</evidence>
<name>A0A4U0V4I7_9PEZI</name>
<feature type="compositionally biased region" description="Basic residues" evidence="1">
    <location>
        <begin position="55"/>
        <end position="69"/>
    </location>
</feature>
<feature type="compositionally biased region" description="Basic and acidic residues" evidence="1">
    <location>
        <begin position="70"/>
        <end position="79"/>
    </location>
</feature>
<dbReference type="PROSITE" id="PS50031">
    <property type="entry name" value="EH"/>
    <property type="match status" value="1"/>
</dbReference>
<dbReference type="OrthoDB" id="10045710at2759"/>
<dbReference type="GO" id="GO:0016197">
    <property type="term" value="P:endosomal transport"/>
    <property type="evidence" value="ECO:0007669"/>
    <property type="project" value="TreeGrafter"/>
</dbReference>
<feature type="compositionally biased region" description="Basic residues" evidence="1">
    <location>
        <begin position="13"/>
        <end position="23"/>
    </location>
</feature>
<sequence>MEPRRRPQNHSYEKHHKSHHLFRNSRTPSPAKKGMRHTMRKEPSSSDSEDEGPYQKHKKKRLMRKHPNKHHEGDRKRWRDAITERERKRYEGVWAANRGLHVVLEEVNLQTPAVANTVNEQVCSLVVRDIWSRSRLPEHVLEEVWGLVDTQGVGRLSKEEFVVGMWLIDQCLKGRKLPIKVSDSVWGSVRTVGGIKVRRK</sequence>
<protein>
    <recommendedName>
        <fullName evidence="2">EH domain-containing protein</fullName>
    </recommendedName>
</protein>
<dbReference type="InterPro" id="IPR011992">
    <property type="entry name" value="EF-hand-dom_pair"/>
</dbReference>
<dbReference type="STRING" id="331657.A0A4U0V4I7"/>
<dbReference type="CDD" id="cd00052">
    <property type="entry name" value="EH"/>
    <property type="match status" value="1"/>
</dbReference>
<dbReference type="SMART" id="SM00027">
    <property type="entry name" value="EH"/>
    <property type="match status" value="1"/>
</dbReference>
<keyword evidence="5" id="KW-1185">Reference proteome</keyword>
<dbReference type="PANTHER" id="PTHR11216">
    <property type="entry name" value="EH DOMAIN"/>
    <property type="match status" value="1"/>
</dbReference>
<evidence type="ECO:0000313" key="4">
    <source>
        <dbReference type="EMBL" id="TKA43224.1"/>
    </source>
</evidence>
<dbReference type="Proteomes" id="UP000308768">
    <property type="component" value="Unassembled WGS sequence"/>
</dbReference>
<evidence type="ECO:0000256" key="1">
    <source>
        <dbReference type="SAM" id="MobiDB-lite"/>
    </source>
</evidence>
<dbReference type="AlphaFoldDB" id="A0A4U0V4I7"/>
<dbReference type="EMBL" id="NAJN01003143">
    <property type="protein sequence ID" value="TKA43224.1"/>
    <property type="molecule type" value="Genomic_DNA"/>
</dbReference>
<dbReference type="SUPFAM" id="SSF47473">
    <property type="entry name" value="EF-hand"/>
    <property type="match status" value="1"/>
</dbReference>
<evidence type="ECO:0000259" key="2">
    <source>
        <dbReference type="PROSITE" id="PS50031"/>
    </source>
</evidence>
<feature type="domain" description="EH" evidence="2">
    <location>
        <begin position="86"/>
        <end position="192"/>
    </location>
</feature>
<dbReference type="Gene3D" id="1.10.238.10">
    <property type="entry name" value="EF-hand"/>
    <property type="match status" value="1"/>
</dbReference>
<feature type="region of interest" description="Disordered" evidence="1">
    <location>
        <begin position="1"/>
        <end position="79"/>
    </location>
</feature>
<proteinExistence type="predicted"/>
<dbReference type="InterPro" id="IPR000261">
    <property type="entry name" value="EH_dom"/>
</dbReference>
<comment type="caution">
    <text evidence="3">The sequence shown here is derived from an EMBL/GenBank/DDBJ whole genome shotgun (WGS) entry which is preliminary data.</text>
</comment>
<dbReference type="PANTHER" id="PTHR11216:SF170">
    <property type="entry name" value="DYNAMIN ASSOCIATED PROTEIN 160, ISOFORM D"/>
    <property type="match status" value="1"/>
</dbReference>
<gene>
    <name evidence="4" type="ORF">B0A49_13825</name>
    <name evidence="3" type="ORF">B0A49_13833</name>
</gene>
<reference evidence="3 5" key="1">
    <citation type="submission" date="2017-03" db="EMBL/GenBank/DDBJ databases">
        <title>Genomes of endolithic fungi from Antarctica.</title>
        <authorList>
            <person name="Coleine C."/>
            <person name="Masonjones S."/>
            <person name="Stajich J.E."/>
        </authorList>
    </citation>
    <scope>NUCLEOTIDE SEQUENCE [LARGE SCALE GENOMIC DNA]</scope>
    <source>
        <strain evidence="3 5">CCFEE 5187</strain>
    </source>
</reference>
<organism evidence="3 5">
    <name type="scientific">Cryomyces minteri</name>
    <dbReference type="NCBI Taxonomy" id="331657"/>
    <lineage>
        <taxon>Eukaryota</taxon>
        <taxon>Fungi</taxon>
        <taxon>Dikarya</taxon>
        <taxon>Ascomycota</taxon>
        <taxon>Pezizomycotina</taxon>
        <taxon>Dothideomycetes</taxon>
        <taxon>Dothideomycetes incertae sedis</taxon>
        <taxon>Cryomyces</taxon>
    </lineage>
</organism>
<dbReference type="GO" id="GO:0005737">
    <property type="term" value="C:cytoplasm"/>
    <property type="evidence" value="ECO:0007669"/>
    <property type="project" value="TreeGrafter"/>
</dbReference>